<proteinExistence type="inferred from homology"/>
<comment type="similarity">
    <text evidence="1">Belongs to the oxygen-dependent FAD-linked oxidoreductase family.</text>
</comment>
<reference evidence="6" key="1">
    <citation type="journal article" date="2019" name="Int. J. Syst. Evol. Microbiol.">
        <title>The Global Catalogue of Microorganisms (GCM) 10K type strain sequencing project: providing services to taxonomists for standard genome sequencing and annotation.</title>
        <authorList>
            <consortium name="The Broad Institute Genomics Platform"/>
            <consortium name="The Broad Institute Genome Sequencing Center for Infectious Disease"/>
            <person name="Wu L."/>
            <person name="Ma J."/>
        </authorList>
    </citation>
    <scope>NUCLEOTIDE SEQUENCE [LARGE SCALE GENOMIC DNA]</scope>
    <source>
        <strain evidence="6">CGMCC 1.12664</strain>
    </source>
</reference>
<dbReference type="InterPro" id="IPR016169">
    <property type="entry name" value="FAD-bd_PCMH_sub2"/>
</dbReference>
<dbReference type="EMBL" id="BMFJ01000002">
    <property type="protein sequence ID" value="GGE41144.1"/>
    <property type="molecule type" value="Genomic_DNA"/>
</dbReference>
<dbReference type="PANTHER" id="PTHR13878">
    <property type="entry name" value="GULONOLACTONE OXIDASE"/>
    <property type="match status" value="1"/>
</dbReference>
<dbReference type="GO" id="GO:0071949">
    <property type="term" value="F:FAD binding"/>
    <property type="evidence" value="ECO:0007669"/>
    <property type="project" value="InterPro"/>
</dbReference>
<protein>
    <submittedName>
        <fullName evidence="5">Oxidoreductase</fullName>
    </submittedName>
</protein>
<dbReference type="InterPro" id="IPR006094">
    <property type="entry name" value="Oxid_FAD_bind_N"/>
</dbReference>
<keyword evidence="2" id="KW-0285">Flavoprotein</keyword>
<sequence>MSGWGRFPRLAGDLHRPRDAAAIRALIGQGPVIARGNGRSYGDAAAQPKGTIDMRGMAHMLSFDAETGVLEAETGVMLGDVIAAFLPRGWFPPVTPGTKFVTLGGMIAADVHGKNHRRDGSIGRHVDWVDVMGPDGTVRRASARDNSDLFARTVGGMGLTGVILRAALRLMPVPSGWIRQETVAASNLTEAMDIFETATTRYSVAWFDCLGRGEALGRSLVMLGDHAEPQDLRDVRRAAPYDVPVRRARRVPLDAPGFVLNRHTLRAFNRLYYAAGMKKRGHSVVDWDSYFYPLDAIRDWNRIYGRRGFAQYQVVLPLAASHAGLTALLGAISDAGQGSFLAVLKRLGAQDSPLSFPMEGYTLALDFPVSEAALRLLDQLDAITLAHGGRHYLAKDSRLSPETFHRADPRAAVFARARAEEGCGGAFASAQSERLKI</sequence>
<dbReference type="SUPFAM" id="SSF56176">
    <property type="entry name" value="FAD-binding/transporter-associated domain-like"/>
    <property type="match status" value="1"/>
</dbReference>
<comment type="caution">
    <text evidence="5">The sequence shown here is derived from an EMBL/GenBank/DDBJ whole genome shotgun (WGS) entry which is preliminary data.</text>
</comment>
<evidence type="ECO:0000259" key="4">
    <source>
        <dbReference type="PROSITE" id="PS51387"/>
    </source>
</evidence>
<keyword evidence="6" id="KW-1185">Reference proteome</keyword>
<evidence type="ECO:0000256" key="3">
    <source>
        <dbReference type="ARBA" id="ARBA00023002"/>
    </source>
</evidence>
<evidence type="ECO:0000256" key="2">
    <source>
        <dbReference type="ARBA" id="ARBA00022827"/>
    </source>
</evidence>
<dbReference type="Pfam" id="PF01565">
    <property type="entry name" value="FAD_binding_4"/>
    <property type="match status" value="1"/>
</dbReference>
<name>A0A917EIP8_9RHOB</name>
<dbReference type="AlphaFoldDB" id="A0A917EIP8"/>
<keyword evidence="3" id="KW-0560">Oxidoreductase</keyword>
<keyword evidence="2" id="KW-0274">FAD</keyword>
<dbReference type="PROSITE" id="PS51387">
    <property type="entry name" value="FAD_PCMH"/>
    <property type="match status" value="1"/>
</dbReference>
<dbReference type="InterPro" id="IPR036318">
    <property type="entry name" value="FAD-bd_PCMH-like_sf"/>
</dbReference>
<accession>A0A917EIP8</accession>
<dbReference type="Proteomes" id="UP000612855">
    <property type="component" value="Unassembled WGS sequence"/>
</dbReference>
<gene>
    <name evidence="5" type="ORF">GCM10011360_30800</name>
</gene>
<dbReference type="InterPro" id="IPR016166">
    <property type="entry name" value="FAD-bd_PCMH"/>
</dbReference>
<feature type="domain" description="FAD-binding PCMH-type" evidence="4">
    <location>
        <begin position="7"/>
        <end position="173"/>
    </location>
</feature>
<dbReference type="InterPro" id="IPR050432">
    <property type="entry name" value="FAD-linked_Oxidoreductases_BP"/>
</dbReference>
<organism evidence="5 6">
    <name type="scientific">Primorskyibacter flagellatus</name>
    <dbReference type="NCBI Taxonomy" id="1387277"/>
    <lineage>
        <taxon>Bacteria</taxon>
        <taxon>Pseudomonadati</taxon>
        <taxon>Pseudomonadota</taxon>
        <taxon>Alphaproteobacteria</taxon>
        <taxon>Rhodobacterales</taxon>
        <taxon>Roseobacteraceae</taxon>
        <taxon>Primorskyibacter</taxon>
    </lineage>
</organism>
<evidence type="ECO:0000313" key="6">
    <source>
        <dbReference type="Proteomes" id="UP000612855"/>
    </source>
</evidence>
<evidence type="ECO:0000256" key="1">
    <source>
        <dbReference type="ARBA" id="ARBA00005466"/>
    </source>
</evidence>
<evidence type="ECO:0000313" key="5">
    <source>
        <dbReference type="EMBL" id="GGE41144.1"/>
    </source>
</evidence>
<dbReference type="Gene3D" id="3.30.465.10">
    <property type="match status" value="1"/>
</dbReference>
<dbReference type="PANTHER" id="PTHR13878:SF53">
    <property type="entry name" value="CYTOKININ DEHYDROGENASE 6"/>
    <property type="match status" value="1"/>
</dbReference>
<dbReference type="GO" id="GO:0016491">
    <property type="term" value="F:oxidoreductase activity"/>
    <property type="evidence" value="ECO:0007669"/>
    <property type="project" value="UniProtKB-KW"/>
</dbReference>